<dbReference type="CDD" id="cd10719">
    <property type="entry name" value="DnaJ_zf"/>
    <property type="match status" value="1"/>
</dbReference>
<feature type="domain" description="J" evidence="11">
    <location>
        <begin position="5"/>
        <end position="69"/>
    </location>
</feature>
<dbReference type="PRINTS" id="PR00625">
    <property type="entry name" value="JDOMAIN"/>
</dbReference>
<dbReference type="InterPro" id="IPR036869">
    <property type="entry name" value="J_dom_sf"/>
</dbReference>
<accession>A0ABU0NEB6</accession>
<keyword evidence="4 9" id="KW-0677">Repeat</keyword>
<evidence type="ECO:0000259" key="12">
    <source>
        <dbReference type="PROSITE" id="PS51188"/>
    </source>
</evidence>
<comment type="cofactor">
    <cofactor evidence="9">
        <name>Zn(2+)</name>
        <dbReference type="ChEBI" id="CHEBI:29105"/>
    </cofactor>
    <text evidence="9">Binds 2 Zn(2+) ions per monomer.</text>
</comment>
<dbReference type="NCBIfam" id="NF010889">
    <property type="entry name" value="PRK14296.1"/>
    <property type="match status" value="1"/>
</dbReference>
<evidence type="ECO:0000256" key="4">
    <source>
        <dbReference type="ARBA" id="ARBA00022737"/>
    </source>
</evidence>
<dbReference type="Gene3D" id="2.10.230.10">
    <property type="entry name" value="Heat shock protein DnaJ, cysteine-rich domain"/>
    <property type="match status" value="1"/>
</dbReference>
<comment type="function">
    <text evidence="9">Participates actively in the response to hyperosmotic and heat shock by preventing the aggregation of stress-denatured proteins and by disaggregating proteins, also in an autonomous, DnaK-independent fashion. Unfolded proteins bind initially to DnaJ; upon interaction with the DnaJ-bound protein, DnaK hydrolyzes its bound ATP, resulting in the formation of a stable complex. GrpE releases ADP from DnaK; ATP binding to DnaK triggers the release of the substrate protein, thus completing the reaction cycle. Several rounds of ATP-dependent interactions between DnaJ, DnaK and GrpE are required for fully efficient folding. Also involved, together with DnaK and GrpE, in the DNA replication of plasmids through activation of initiation proteins.</text>
</comment>
<name>A0ABU0NEB6_9MOLU</name>
<comment type="caution">
    <text evidence="9">Lacks conserved residue(s) required for the propagation of feature annotation.</text>
</comment>
<feature type="zinc finger region" description="CR-type" evidence="10">
    <location>
        <begin position="144"/>
        <end position="226"/>
    </location>
</feature>
<keyword evidence="14" id="KW-1185">Reference proteome</keyword>
<dbReference type="HAMAP" id="MF_01152">
    <property type="entry name" value="DnaJ"/>
    <property type="match status" value="1"/>
</dbReference>
<keyword evidence="5 9" id="KW-0863">Zinc-finger</keyword>
<dbReference type="PROSITE" id="PS50076">
    <property type="entry name" value="DNAJ_2"/>
    <property type="match status" value="1"/>
</dbReference>
<feature type="binding site" evidence="9">
    <location>
        <position position="174"/>
    </location>
    <ligand>
        <name>Zn(2+)</name>
        <dbReference type="ChEBI" id="CHEBI:29105"/>
        <label>2</label>
    </ligand>
</feature>
<dbReference type="CDD" id="cd06257">
    <property type="entry name" value="DnaJ"/>
    <property type="match status" value="1"/>
</dbReference>
<evidence type="ECO:0000313" key="13">
    <source>
        <dbReference type="EMBL" id="MDQ0567793.1"/>
    </source>
</evidence>
<feature type="domain" description="CR-type" evidence="12">
    <location>
        <begin position="144"/>
        <end position="226"/>
    </location>
</feature>
<protein>
    <recommendedName>
        <fullName evidence="9">Chaperone protein DnaJ</fullName>
    </recommendedName>
</protein>
<dbReference type="PANTHER" id="PTHR43096:SF48">
    <property type="entry name" value="CHAPERONE PROTEIN DNAJ"/>
    <property type="match status" value="1"/>
</dbReference>
<dbReference type="InterPro" id="IPR012724">
    <property type="entry name" value="DnaJ"/>
</dbReference>
<dbReference type="EMBL" id="JAUSWP010000003">
    <property type="protein sequence ID" value="MDQ0567793.1"/>
    <property type="molecule type" value="Genomic_DNA"/>
</dbReference>
<keyword evidence="8 9" id="KW-0143">Chaperone</keyword>
<dbReference type="Pfam" id="PF00684">
    <property type="entry name" value="DnaJ_CXXCXGXG"/>
    <property type="match status" value="1"/>
</dbReference>
<dbReference type="InterPro" id="IPR002939">
    <property type="entry name" value="DnaJ_C"/>
</dbReference>
<dbReference type="Gene3D" id="1.10.287.110">
    <property type="entry name" value="DnaJ domain"/>
    <property type="match status" value="1"/>
</dbReference>
<feature type="binding site" evidence="9">
    <location>
        <position position="177"/>
    </location>
    <ligand>
        <name>Zn(2+)</name>
        <dbReference type="ChEBI" id="CHEBI:29105"/>
        <label>2</label>
    </ligand>
</feature>
<organism evidence="13 14">
    <name type="scientific">Mycoplasma yeatsii</name>
    <dbReference type="NCBI Taxonomy" id="51365"/>
    <lineage>
        <taxon>Bacteria</taxon>
        <taxon>Bacillati</taxon>
        <taxon>Mycoplasmatota</taxon>
        <taxon>Mollicutes</taxon>
        <taxon>Mycoplasmataceae</taxon>
        <taxon>Mycoplasma</taxon>
    </lineage>
</organism>
<evidence type="ECO:0000313" key="14">
    <source>
        <dbReference type="Proteomes" id="UP001236620"/>
    </source>
</evidence>
<evidence type="ECO:0000256" key="8">
    <source>
        <dbReference type="ARBA" id="ARBA00023186"/>
    </source>
</evidence>
<evidence type="ECO:0000256" key="3">
    <source>
        <dbReference type="ARBA" id="ARBA00022723"/>
    </source>
</evidence>
<comment type="subcellular location">
    <subcellularLocation>
        <location evidence="9">Cytoplasm</location>
    </subcellularLocation>
</comment>
<comment type="subunit">
    <text evidence="9">Homodimer.</text>
</comment>
<dbReference type="InterPro" id="IPR001305">
    <property type="entry name" value="HSP_DnaJ_Cys-rich_dom"/>
</dbReference>
<dbReference type="SUPFAM" id="SSF46565">
    <property type="entry name" value="Chaperone J-domain"/>
    <property type="match status" value="1"/>
</dbReference>
<keyword evidence="2 9" id="KW-0235">DNA replication</keyword>
<feature type="binding site" evidence="9">
    <location>
        <position position="200"/>
    </location>
    <ligand>
        <name>Zn(2+)</name>
        <dbReference type="ChEBI" id="CHEBI:29105"/>
        <label>2</label>
    </ligand>
</feature>
<feature type="binding site" evidence="9">
    <location>
        <position position="217"/>
    </location>
    <ligand>
        <name>Zn(2+)</name>
        <dbReference type="ChEBI" id="CHEBI:29105"/>
        <label>1</label>
    </ligand>
</feature>
<dbReference type="Pfam" id="PF01556">
    <property type="entry name" value="DnaJ_C"/>
    <property type="match status" value="1"/>
</dbReference>
<evidence type="ECO:0000256" key="2">
    <source>
        <dbReference type="ARBA" id="ARBA00022705"/>
    </source>
</evidence>
<evidence type="ECO:0000256" key="10">
    <source>
        <dbReference type="PROSITE-ProRule" id="PRU00546"/>
    </source>
</evidence>
<dbReference type="Pfam" id="PF00226">
    <property type="entry name" value="DnaJ"/>
    <property type="match status" value="1"/>
</dbReference>
<dbReference type="SMART" id="SM00271">
    <property type="entry name" value="DnaJ"/>
    <property type="match status" value="1"/>
</dbReference>
<dbReference type="CDD" id="cd10747">
    <property type="entry name" value="DnaJ_C"/>
    <property type="match status" value="1"/>
</dbReference>
<feature type="binding site" evidence="9">
    <location>
        <position position="214"/>
    </location>
    <ligand>
        <name>Zn(2+)</name>
        <dbReference type="ChEBI" id="CHEBI:29105"/>
        <label>1</label>
    </ligand>
</feature>
<dbReference type="InterPro" id="IPR008971">
    <property type="entry name" value="HSP40/DnaJ_pept-bd"/>
</dbReference>
<dbReference type="NCBIfam" id="TIGR02349">
    <property type="entry name" value="DnaJ_bact"/>
    <property type="match status" value="1"/>
</dbReference>
<dbReference type="SUPFAM" id="SSF57938">
    <property type="entry name" value="DnaJ/Hsp40 cysteine-rich domain"/>
    <property type="match status" value="1"/>
</dbReference>
<keyword evidence="7 9" id="KW-0346">Stress response</keyword>
<evidence type="ECO:0000259" key="11">
    <source>
        <dbReference type="PROSITE" id="PS50076"/>
    </source>
</evidence>
<evidence type="ECO:0000256" key="9">
    <source>
        <dbReference type="HAMAP-Rule" id="MF_01152"/>
    </source>
</evidence>
<comment type="domain">
    <text evidence="9">The J domain is necessary and sufficient to stimulate DnaK ATPase activity. Zinc center 1 plays an important role in the autonomous, DnaK-independent chaperone activity of DnaJ. Zinc center 2 is essential for interaction with DnaK and for DnaJ activity.</text>
</comment>
<feature type="binding site" evidence="9">
    <location>
        <position position="160"/>
    </location>
    <ligand>
        <name>Zn(2+)</name>
        <dbReference type="ChEBI" id="CHEBI:29105"/>
        <label>1</label>
    </ligand>
</feature>
<keyword evidence="6 9" id="KW-0862">Zinc</keyword>
<comment type="caution">
    <text evidence="13">The sequence shown here is derived from an EMBL/GenBank/DDBJ whole genome shotgun (WGS) entry which is preliminary data.</text>
</comment>
<evidence type="ECO:0000256" key="7">
    <source>
        <dbReference type="ARBA" id="ARBA00023016"/>
    </source>
</evidence>
<sequence>MAKRDYYEVLGVSKTASEDEIKKAYRKLAKKYHPDLNKSPDAEEKFKEINEAAEVLTDKDKRARYDQFGHAAFDQNSGFGGFGGFGGFEDIFSQMRSSTGGSSFFGDIFGDFFGSNSRSNSQRVTKGESIKVNIFLTFKELLFGAEKIIEAQLLTSCKTCDATGAKSKDDITKCSKCFGTGHVNIQRNLGMIQFQQSAVCPDCDGVGKIIKNKCKDCRGKGHYFAKQKIEVNIPKGVMPGQQIKMANKAHASLNGGPNGDVYIDLLLKESKVYEIINDYDLKMIWNVSYIDAILGNEITIKTLDGDVKVKLPKGISSRETIKISNKGLYKQVNRDKRGDLFIEINIAVPRNLSNKEKELIQALSENSSFEPKNIVE</sequence>
<keyword evidence="3 9" id="KW-0479">Metal-binding</keyword>
<evidence type="ECO:0000256" key="1">
    <source>
        <dbReference type="ARBA" id="ARBA00022490"/>
    </source>
</evidence>
<dbReference type="PANTHER" id="PTHR43096">
    <property type="entry name" value="DNAJ HOMOLOG 1, MITOCHONDRIAL-RELATED"/>
    <property type="match status" value="1"/>
</dbReference>
<gene>
    <name evidence="9" type="primary">dnaJ</name>
    <name evidence="13" type="ORF">J2Z63_000438</name>
</gene>
<dbReference type="InterPro" id="IPR001623">
    <property type="entry name" value="DnaJ_domain"/>
</dbReference>
<dbReference type="NCBIfam" id="NF008035">
    <property type="entry name" value="PRK10767.1"/>
    <property type="match status" value="1"/>
</dbReference>
<keyword evidence="1 9" id="KW-0963">Cytoplasm</keyword>
<feature type="binding site" evidence="9">
    <location>
        <position position="157"/>
    </location>
    <ligand>
        <name>Zn(2+)</name>
        <dbReference type="ChEBI" id="CHEBI:29105"/>
        <label>1</label>
    </ligand>
</feature>
<reference evidence="13" key="1">
    <citation type="submission" date="2023-07" db="EMBL/GenBank/DDBJ databases">
        <title>Genomic Encyclopedia of Type Strains, Phase IV (KMG-IV): sequencing the most valuable type-strain genomes for metagenomic binning, comparative biology and taxonomic classification.</title>
        <authorList>
            <person name="Goeker M."/>
        </authorList>
    </citation>
    <scope>NUCLEOTIDE SEQUENCE [LARGE SCALE GENOMIC DNA]</scope>
    <source>
        <strain evidence="13">DSM 22019</strain>
    </source>
</reference>
<dbReference type="RefSeq" id="WP_307444773.1">
    <property type="nucleotide sequence ID" value="NZ_JAUSWP010000003.1"/>
</dbReference>
<evidence type="ECO:0000256" key="5">
    <source>
        <dbReference type="ARBA" id="ARBA00022771"/>
    </source>
</evidence>
<comment type="similarity">
    <text evidence="9">Belongs to the DnaJ family.</text>
</comment>
<feature type="binding site" evidence="9">
    <location>
        <position position="203"/>
    </location>
    <ligand>
        <name>Zn(2+)</name>
        <dbReference type="ChEBI" id="CHEBI:29105"/>
        <label>2</label>
    </ligand>
</feature>
<evidence type="ECO:0000256" key="6">
    <source>
        <dbReference type="ARBA" id="ARBA00022833"/>
    </source>
</evidence>
<dbReference type="SUPFAM" id="SSF49493">
    <property type="entry name" value="HSP40/DnaJ peptide-binding domain"/>
    <property type="match status" value="2"/>
</dbReference>
<dbReference type="Gene3D" id="2.60.260.20">
    <property type="entry name" value="Urease metallochaperone UreE, N-terminal domain"/>
    <property type="match status" value="2"/>
</dbReference>
<dbReference type="Proteomes" id="UP001236620">
    <property type="component" value="Unassembled WGS sequence"/>
</dbReference>
<proteinExistence type="inferred from homology"/>
<dbReference type="InterPro" id="IPR036410">
    <property type="entry name" value="HSP_DnaJ_Cys-rich_dom_sf"/>
</dbReference>
<dbReference type="PROSITE" id="PS51188">
    <property type="entry name" value="ZF_CR"/>
    <property type="match status" value="1"/>
</dbReference>